<dbReference type="Proteomes" id="UP000004318">
    <property type="component" value="Unassembled WGS sequence"/>
</dbReference>
<reference evidence="2 3" key="1">
    <citation type="journal article" date="2010" name="J. Bacteriol.">
        <title>Genome sequences of Oceanicola granulosus HTCC2516(T) and Oceanicola batsensis HTCC2597(TDelta).</title>
        <authorList>
            <person name="Thrash J.C."/>
            <person name="Cho J.C."/>
            <person name="Vergin K.L."/>
            <person name="Giovannoni S.J."/>
        </authorList>
    </citation>
    <scope>NUCLEOTIDE SEQUENCE [LARGE SCALE GENOMIC DNA]</scope>
    <source>
        <strain evidence="3">ATCC BAA-863 / DSM 15984 / KCTC 12145 / HTCC2597</strain>
    </source>
</reference>
<evidence type="ECO:0000313" key="3">
    <source>
        <dbReference type="Proteomes" id="UP000004318"/>
    </source>
</evidence>
<comment type="caution">
    <text evidence="2">The sequence shown here is derived from an EMBL/GenBank/DDBJ whole genome shotgun (WGS) entry which is preliminary data.</text>
</comment>
<evidence type="ECO:0000313" key="2">
    <source>
        <dbReference type="EMBL" id="EAQ01541.1"/>
    </source>
</evidence>
<sequence length="64" mass="7167">MLRLLLGAAAGILAYRTYKRTRPSTPRHVRDAGPGQMRNPPRRWDIVDETADESFPASDPPGTY</sequence>
<dbReference type="eggNOG" id="ENOG5033FEP">
    <property type="taxonomic scope" value="Bacteria"/>
</dbReference>
<accession>A3U311</accession>
<dbReference type="AlphaFoldDB" id="A3U311"/>
<keyword evidence="3" id="KW-1185">Reference proteome</keyword>
<dbReference type="HOGENOM" id="CLU_193014_0_0_5"/>
<protein>
    <submittedName>
        <fullName evidence="2">Uncharacterized protein</fullName>
    </submittedName>
</protein>
<dbReference type="EMBL" id="AAMO01000013">
    <property type="protein sequence ID" value="EAQ01541.1"/>
    <property type="molecule type" value="Genomic_DNA"/>
</dbReference>
<feature type="region of interest" description="Disordered" evidence="1">
    <location>
        <begin position="22"/>
        <end position="43"/>
    </location>
</feature>
<dbReference type="OrthoDB" id="7873635at2"/>
<dbReference type="RefSeq" id="WP_009804476.1">
    <property type="nucleotide sequence ID" value="NZ_CH724131.1"/>
</dbReference>
<proteinExistence type="predicted"/>
<organism evidence="2 3">
    <name type="scientific">Pseudooceanicola batsensis (strain ATCC BAA-863 / DSM 15984 / KCTC 12145 / HTCC2597)</name>
    <name type="common">Oceanicola batsensis</name>
    <dbReference type="NCBI Taxonomy" id="252305"/>
    <lineage>
        <taxon>Bacteria</taxon>
        <taxon>Pseudomonadati</taxon>
        <taxon>Pseudomonadota</taxon>
        <taxon>Alphaproteobacteria</taxon>
        <taxon>Rhodobacterales</taxon>
        <taxon>Paracoccaceae</taxon>
        <taxon>Pseudooceanicola</taxon>
    </lineage>
</organism>
<gene>
    <name evidence="2" type="ORF">OB2597_01592</name>
</gene>
<name>A3U311_PSEBH</name>
<evidence type="ECO:0000256" key="1">
    <source>
        <dbReference type="SAM" id="MobiDB-lite"/>
    </source>
</evidence>
<dbReference type="STRING" id="252305.OB2597_01592"/>